<accession>A0ACC0VVR5</accession>
<organism evidence="1 2">
    <name type="scientific">Peronosclerospora sorghi</name>
    <dbReference type="NCBI Taxonomy" id="230839"/>
    <lineage>
        <taxon>Eukaryota</taxon>
        <taxon>Sar</taxon>
        <taxon>Stramenopiles</taxon>
        <taxon>Oomycota</taxon>
        <taxon>Peronosporomycetes</taxon>
        <taxon>Peronosporales</taxon>
        <taxon>Peronosporaceae</taxon>
        <taxon>Peronosclerospora</taxon>
    </lineage>
</organism>
<evidence type="ECO:0000313" key="2">
    <source>
        <dbReference type="Proteomes" id="UP001163321"/>
    </source>
</evidence>
<dbReference type="Proteomes" id="UP001163321">
    <property type="component" value="Chromosome 6"/>
</dbReference>
<keyword evidence="2" id="KW-1185">Reference proteome</keyword>
<comment type="caution">
    <text evidence="1">The sequence shown here is derived from an EMBL/GenBank/DDBJ whole genome shotgun (WGS) entry which is preliminary data.</text>
</comment>
<reference evidence="1 2" key="1">
    <citation type="journal article" date="2022" name="bioRxiv">
        <title>The genome of the oomycete Peronosclerospora sorghi, a cosmopolitan pathogen of maize and sorghum, is inflated with dispersed pseudogenes.</title>
        <authorList>
            <person name="Fletcher K."/>
            <person name="Martin F."/>
            <person name="Isakeit T."/>
            <person name="Cavanaugh K."/>
            <person name="Magill C."/>
            <person name="Michelmore R."/>
        </authorList>
    </citation>
    <scope>NUCLEOTIDE SEQUENCE [LARGE SCALE GENOMIC DNA]</scope>
    <source>
        <strain evidence="1">P6</strain>
    </source>
</reference>
<gene>
    <name evidence="1" type="ORF">PsorP6_010437</name>
</gene>
<evidence type="ECO:0000313" key="1">
    <source>
        <dbReference type="EMBL" id="KAI9910009.1"/>
    </source>
</evidence>
<sequence length="210" mass="23041">MKEFKGNYFASGGKNETVVNPLLALIPVDILRPCLRELEISVLEILQQSPTATEVCQQFQRVFERCDLIQEFFAGCCGMAKSIGVPAIPYHNMNACEVGSSDDTIVNFARPSNRVYGVSPIVLRNGSQILSVAVDMLKANSACFSGIRSLVLNISSTFRARTLICFDEFLTQYTTIICNDAKFAETIGGRIDNDIVLRGDRKANGTGSQQ</sequence>
<dbReference type="EMBL" id="CM047585">
    <property type="protein sequence ID" value="KAI9910009.1"/>
    <property type="molecule type" value="Genomic_DNA"/>
</dbReference>
<name>A0ACC0VVR5_9STRA</name>
<protein>
    <submittedName>
        <fullName evidence="1">Uncharacterized protein</fullName>
    </submittedName>
</protein>
<proteinExistence type="predicted"/>